<dbReference type="InterPro" id="IPR027417">
    <property type="entry name" value="P-loop_NTPase"/>
</dbReference>
<feature type="coiled-coil region" evidence="1">
    <location>
        <begin position="280"/>
        <end position="314"/>
    </location>
</feature>
<protein>
    <submittedName>
        <fullName evidence="3">AAA family ATPase</fullName>
    </submittedName>
</protein>
<organism evidence="3 4">
    <name type="scientific">Enterococcus raffinosus</name>
    <dbReference type="NCBI Taxonomy" id="71452"/>
    <lineage>
        <taxon>Bacteria</taxon>
        <taxon>Bacillati</taxon>
        <taxon>Bacillota</taxon>
        <taxon>Bacilli</taxon>
        <taxon>Lactobacillales</taxon>
        <taxon>Enterococcaceae</taxon>
        <taxon>Enterococcus</taxon>
    </lineage>
</organism>
<dbReference type="InterPro" id="IPR026866">
    <property type="entry name" value="CR006_AAA"/>
</dbReference>
<reference evidence="3" key="1">
    <citation type="submission" date="2023-03" db="EMBL/GenBank/DDBJ databases">
        <authorList>
            <person name="Shen W."/>
            <person name="Cai J."/>
        </authorList>
    </citation>
    <scope>NUCLEOTIDE SEQUENCE</scope>
    <source>
        <strain evidence="3">Y15</strain>
    </source>
</reference>
<keyword evidence="1" id="KW-0175">Coiled coil</keyword>
<proteinExistence type="predicted"/>
<name>A0AAW8TAY2_9ENTE</name>
<evidence type="ECO:0000313" key="3">
    <source>
        <dbReference type="EMBL" id="MDT2545000.1"/>
    </source>
</evidence>
<evidence type="ECO:0000259" key="2">
    <source>
        <dbReference type="Pfam" id="PF13166"/>
    </source>
</evidence>
<dbReference type="SUPFAM" id="SSF52540">
    <property type="entry name" value="P-loop containing nucleoside triphosphate hydrolases"/>
    <property type="match status" value="1"/>
</dbReference>
<dbReference type="RefSeq" id="WP_104889227.1">
    <property type="nucleotide sequence ID" value="NZ_JARPXL010000010.1"/>
</dbReference>
<sequence>MINEIVKWIKQQPYWQQYLGNLIFSNGNLNDEVLETVYSIFKKESGLVEQPLQKEDLPFLIKRELNESVERYTWNGVSSITGVNALSSKEYLGIGSQITLIYGENGTGKSGYTRLLNNAFLSRGDKNIISNIYNNINEEVSATFYFTDQTGKQISINFPKEKNRSLFNGVAVFDTVSAMTDLTKENEISFAPIEFGFFEDFMTGFVYVKNSLEADIRKLQVENPFIIYFKEQTSIKELVLSLNKDTDLKYLKQKVKPSEKLENNYKEKMNRQSILLGLNVNKKVSEYNQYKNNLKQLEEKIERLNEKFSLNRLEKTKELLASKVELEKICDKEGLKQFKEDNIYLLGSTEWKNFIQAADTYYGEIDKEIDHCIFCGQSLEHVQLIDKYWKFLSSAAEKNLSMANNNIIKIKEDFLSLDTKLIVNGSKLEEWLKEEYPDCLRVILEAELKFEKIKNDIVENIDSMTLDFQIDNSAISTNRFNDIYKQLNQKITGLNQEKVISELKEIKKSEEEYNDIQKLRGLLAEIDNYILNLRWIDKARRINPSTNRITTFQNQLFKKYVTQEYIDNFKEECKNLQTNFSAQIVQRGRKGTTLSKLTVQGKKPIEILSEGEQRSIALANFMAETKLNPNNNCLVFDDPVSSLDHKRREAISMRLVEEAKYKQIVILTHDITFLLSIQQCCDKNNVSYQTTTLRKLQNEAGYVQNNVPWIGMTVKKRASYLRNELQSIEKVYKLLQSGNIDKQEEYEKSAKLWCEQLRETWERMIEEVLFNNSVQRFSPAIQTQRLKNALFTKDLYQEVENGMSNCSNWVHDRAAGLGEAIPNPDELLEYLEACNSFQKSNKPK</sequence>
<dbReference type="EMBL" id="JARPXL010000010">
    <property type="protein sequence ID" value="MDT2545000.1"/>
    <property type="molecule type" value="Genomic_DNA"/>
</dbReference>
<feature type="domain" description="Protein CR006 P-loop" evidence="2">
    <location>
        <begin position="97"/>
        <end position="758"/>
    </location>
</feature>
<dbReference type="Gene3D" id="3.40.50.300">
    <property type="entry name" value="P-loop containing nucleotide triphosphate hydrolases"/>
    <property type="match status" value="2"/>
</dbReference>
<gene>
    <name evidence="3" type="ORF">P7D69_11670</name>
</gene>
<evidence type="ECO:0000256" key="1">
    <source>
        <dbReference type="SAM" id="Coils"/>
    </source>
</evidence>
<evidence type="ECO:0000313" key="4">
    <source>
        <dbReference type="Proteomes" id="UP001254770"/>
    </source>
</evidence>
<dbReference type="Proteomes" id="UP001254770">
    <property type="component" value="Unassembled WGS sequence"/>
</dbReference>
<dbReference type="Pfam" id="PF13166">
    <property type="entry name" value="AAA_13"/>
    <property type="match status" value="1"/>
</dbReference>
<accession>A0AAW8TAY2</accession>
<comment type="caution">
    <text evidence="3">The sequence shown here is derived from an EMBL/GenBank/DDBJ whole genome shotgun (WGS) entry which is preliminary data.</text>
</comment>
<dbReference type="AlphaFoldDB" id="A0AAW8TAY2"/>